<dbReference type="Proteomes" id="UP000070463">
    <property type="component" value="Unassembled WGS sequence"/>
</dbReference>
<gene>
    <name evidence="2" type="ORF">AKJ37_07680</name>
</gene>
<name>A0A133UJG0_9EURY</name>
<feature type="transmembrane region" description="Helical" evidence="1">
    <location>
        <begin position="55"/>
        <end position="84"/>
    </location>
</feature>
<feature type="transmembrane region" description="Helical" evidence="1">
    <location>
        <begin position="165"/>
        <end position="185"/>
    </location>
</feature>
<evidence type="ECO:0000313" key="2">
    <source>
        <dbReference type="EMBL" id="KXA94354.1"/>
    </source>
</evidence>
<feature type="transmembrane region" description="Helical" evidence="1">
    <location>
        <begin position="9"/>
        <end position="35"/>
    </location>
</feature>
<evidence type="ECO:0000313" key="3">
    <source>
        <dbReference type="Proteomes" id="UP000070463"/>
    </source>
</evidence>
<sequence>MRASRLNSIFWFVTIGSWILGFVVLRFFGSNAFFIELSRAVRVNNPLNLNAWWELIAYFTLTTVSIFALSHLFFGVAGPIFLFARGMYDGLLIASLENIIGGWTLVKMPISEVLTALIIVLILAINLPLCILAGHMGMQRSFYILNRLRGKPVNPRFGGESFSKLIYIVIGALASGLIAAVIFSYI</sequence>
<protein>
    <submittedName>
        <fullName evidence="2">Uncharacterized protein</fullName>
    </submittedName>
</protein>
<reference evidence="2 3" key="1">
    <citation type="journal article" date="2016" name="Sci. Rep.">
        <title>Metabolic traits of an uncultured archaeal lineage -MSBL1- from brine pools of the Red Sea.</title>
        <authorList>
            <person name="Mwirichia R."/>
            <person name="Alam I."/>
            <person name="Rashid M."/>
            <person name="Vinu M."/>
            <person name="Ba-Alawi W."/>
            <person name="Anthony Kamau A."/>
            <person name="Kamanda Ngugi D."/>
            <person name="Goker M."/>
            <person name="Klenk H.P."/>
            <person name="Bajic V."/>
            <person name="Stingl U."/>
        </authorList>
    </citation>
    <scope>NUCLEOTIDE SEQUENCE [LARGE SCALE GENOMIC DNA]</scope>
    <source>
        <strain evidence="2">SCGC-AAA259I09</strain>
    </source>
</reference>
<proteinExistence type="predicted"/>
<keyword evidence="1" id="KW-1133">Transmembrane helix</keyword>
<keyword evidence="3" id="KW-1185">Reference proteome</keyword>
<evidence type="ECO:0000256" key="1">
    <source>
        <dbReference type="SAM" id="Phobius"/>
    </source>
</evidence>
<dbReference type="AlphaFoldDB" id="A0A133UJG0"/>
<dbReference type="EMBL" id="LHXR01000191">
    <property type="protein sequence ID" value="KXA94354.1"/>
    <property type="molecule type" value="Genomic_DNA"/>
</dbReference>
<organism evidence="2 3">
    <name type="scientific">candidate division MSBL1 archaeon SCGC-AAA259I09</name>
    <dbReference type="NCBI Taxonomy" id="1698267"/>
    <lineage>
        <taxon>Archaea</taxon>
        <taxon>Methanobacteriati</taxon>
        <taxon>Methanobacteriota</taxon>
        <taxon>candidate division MSBL1</taxon>
    </lineage>
</organism>
<keyword evidence="1" id="KW-0812">Transmembrane</keyword>
<feature type="transmembrane region" description="Helical" evidence="1">
    <location>
        <begin position="116"/>
        <end position="138"/>
    </location>
</feature>
<accession>A0A133UJG0</accession>
<keyword evidence="1" id="KW-0472">Membrane</keyword>
<comment type="caution">
    <text evidence="2">The sequence shown here is derived from an EMBL/GenBank/DDBJ whole genome shotgun (WGS) entry which is preliminary data.</text>
</comment>